<organism evidence="2 3">
    <name type="scientific">Streptomyces silvisoli</name>
    <dbReference type="NCBI Taxonomy" id="3034235"/>
    <lineage>
        <taxon>Bacteria</taxon>
        <taxon>Bacillati</taxon>
        <taxon>Actinomycetota</taxon>
        <taxon>Actinomycetes</taxon>
        <taxon>Kitasatosporales</taxon>
        <taxon>Streptomycetaceae</taxon>
        <taxon>Streptomyces</taxon>
    </lineage>
</organism>
<keyword evidence="3" id="KW-1185">Reference proteome</keyword>
<dbReference type="PANTHER" id="PTHR37809">
    <property type="entry name" value="RIBOSOMAL PROTEIN S12 METHYLTHIOTRANSFERASE ACCESSORY FACTOR YCAO"/>
    <property type="match status" value="1"/>
</dbReference>
<gene>
    <name evidence="2" type="ORF">P3G67_24050</name>
</gene>
<protein>
    <submittedName>
        <fullName evidence="2">YcaO-like family protein</fullName>
    </submittedName>
</protein>
<accession>A0ABT5ZR22</accession>
<dbReference type="RefSeq" id="WP_276095330.1">
    <property type="nucleotide sequence ID" value="NZ_JARJBC010000016.1"/>
</dbReference>
<evidence type="ECO:0000259" key="1">
    <source>
        <dbReference type="PROSITE" id="PS51664"/>
    </source>
</evidence>
<dbReference type="PROSITE" id="PS51664">
    <property type="entry name" value="YCAO"/>
    <property type="match status" value="1"/>
</dbReference>
<evidence type="ECO:0000313" key="2">
    <source>
        <dbReference type="EMBL" id="MDF3292252.1"/>
    </source>
</evidence>
<dbReference type="Gene3D" id="3.30.160.660">
    <property type="match status" value="1"/>
</dbReference>
<comment type="caution">
    <text evidence="2">The sequence shown here is derived from an EMBL/GenBank/DDBJ whole genome shotgun (WGS) entry which is preliminary data.</text>
</comment>
<dbReference type="EMBL" id="JARJBC010000016">
    <property type="protein sequence ID" value="MDF3292252.1"/>
    <property type="molecule type" value="Genomic_DNA"/>
</dbReference>
<proteinExistence type="predicted"/>
<sequence>MTAAQHEVVKRFFTGTHRTREPEQTWRLATRLFDRCGISRVADVTGLDILGIPTWVAVRPLASTLSVSQGKGATHTAAKVSASMEAIELWYAENLPNVDEEPIVATAAELPLPYAFTGLQRAARSLLTEHTPLTWLRAEIIGDRRTTWVPQPCVSISSLASSAWSPPLLRVSSNGLASGNCVEEAALHALFELVERDSTADLLHRPVEVRDHIAPDTVDDPGCAELIARIKSAGAWLELVDNTRDPHFPCYVAYLWSPEDPSIYSGSGCHTDPAVALSRAITEAAQSRLTVINGTRDDVRGALYRSHRWDTEQPSTPSDRVGSWAQAVERLERVGCASMEEELTRCARLVSDRTGQPVMAVQLSAPNEPLAVVRVVAPGLRFGTGDECPRPVQPSRS</sequence>
<dbReference type="Pfam" id="PF02624">
    <property type="entry name" value="YcaO"/>
    <property type="match status" value="1"/>
</dbReference>
<dbReference type="NCBIfam" id="TIGR00702">
    <property type="entry name" value="YcaO-type kinase domain"/>
    <property type="match status" value="1"/>
</dbReference>
<name>A0ABT5ZR22_9ACTN</name>
<dbReference type="PANTHER" id="PTHR37809:SF1">
    <property type="entry name" value="RIBOSOMAL PROTEIN S12 METHYLTHIOTRANSFERASE ACCESSORY FACTOR YCAO"/>
    <property type="match status" value="1"/>
</dbReference>
<dbReference type="InterPro" id="IPR003776">
    <property type="entry name" value="YcaO-like_dom"/>
</dbReference>
<feature type="domain" description="YcaO" evidence="1">
    <location>
        <begin position="70"/>
        <end position="397"/>
    </location>
</feature>
<dbReference type="Proteomes" id="UP001216579">
    <property type="component" value="Unassembled WGS sequence"/>
</dbReference>
<evidence type="ECO:0000313" key="3">
    <source>
        <dbReference type="Proteomes" id="UP001216579"/>
    </source>
</evidence>
<reference evidence="2 3" key="1">
    <citation type="submission" date="2023-03" db="EMBL/GenBank/DDBJ databases">
        <title>Draft genome sequence of Streptomyces sp. RB6PN23 isolated from peat swamp forest in Thailand.</title>
        <authorList>
            <person name="Klaysubun C."/>
            <person name="Duangmal K."/>
        </authorList>
    </citation>
    <scope>NUCLEOTIDE SEQUENCE [LARGE SCALE GENOMIC DNA]</scope>
    <source>
        <strain evidence="2 3">RB6PN23</strain>
    </source>
</reference>